<feature type="compositionally biased region" description="Low complexity" evidence="1">
    <location>
        <begin position="191"/>
        <end position="213"/>
    </location>
</feature>
<organism evidence="4 5">
    <name type="scientific">Lentithecium fluviatile CBS 122367</name>
    <dbReference type="NCBI Taxonomy" id="1168545"/>
    <lineage>
        <taxon>Eukaryota</taxon>
        <taxon>Fungi</taxon>
        <taxon>Dikarya</taxon>
        <taxon>Ascomycota</taxon>
        <taxon>Pezizomycotina</taxon>
        <taxon>Dothideomycetes</taxon>
        <taxon>Pleosporomycetidae</taxon>
        <taxon>Pleosporales</taxon>
        <taxon>Massarineae</taxon>
        <taxon>Lentitheciaceae</taxon>
        <taxon>Lentithecium</taxon>
    </lineage>
</organism>
<evidence type="ECO:0000256" key="3">
    <source>
        <dbReference type="SAM" id="SignalP"/>
    </source>
</evidence>
<proteinExistence type="predicted"/>
<feature type="region of interest" description="Disordered" evidence="1">
    <location>
        <begin position="164"/>
        <end position="213"/>
    </location>
</feature>
<keyword evidence="3" id="KW-0732">Signal</keyword>
<feature type="region of interest" description="Disordered" evidence="1">
    <location>
        <begin position="282"/>
        <end position="341"/>
    </location>
</feature>
<feature type="compositionally biased region" description="Basic and acidic residues" evidence="1">
    <location>
        <begin position="313"/>
        <end position="323"/>
    </location>
</feature>
<dbReference type="OrthoDB" id="5215637at2759"/>
<feature type="transmembrane region" description="Helical" evidence="2">
    <location>
        <begin position="253"/>
        <end position="275"/>
    </location>
</feature>
<feature type="compositionally biased region" description="Polar residues" evidence="1">
    <location>
        <begin position="376"/>
        <end position="386"/>
    </location>
</feature>
<feature type="signal peptide" evidence="3">
    <location>
        <begin position="1"/>
        <end position="24"/>
    </location>
</feature>
<evidence type="ECO:0000313" key="4">
    <source>
        <dbReference type="EMBL" id="KAF2677021.1"/>
    </source>
</evidence>
<feature type="compositionally biased region" description="Polar residues" evidence="1">
    <location>
        <begin position="393"/>
        <end position="410"/>
    </location>
</feature>
<feature type="region of interest" description="Disordered" evidence="1">
    <location>
        <begin position="373"/>
        <end position="490"/>
    </location>
</feature>
<reference evidence="4" key="1">
    <citation type="journal article" date="2020" name="Stud. Mycol.">
        <title>101 Dothideomycetes genomes: a test case for predicting lifestyles and emergence of pathogens.</title>
        <authorList>
            <person name="Haridas S."/>
            <person name="Albert R."/>
            <person name="Binder M."/>
            <person name="Bloem J."/>
            <person name="Labutti K."/>
            <person name="Salamov A."/>
            <person name="Andreopoulos B."/>
            <person name="Baker S."/>
            <person name="Barry K."/>
            <person name="Bills G."/>
            <person name="Bluhm B."/>
            <person name="Cannon C."/>
            <person name="Castanera R."/>
            <person name="Culley D."/>
            <person name="Daum C."/>
            <person name="Ezra D."/>
            <person name="Gonzalez J."/>
            <person name="Henrissat B."/>
            <person name="Kuo A."/>
            <person name="Liang C."/>
            <person name="Lipzen A."/>
            <person name="Lutzoni F."/>
            <person name="Magnuson J."/>
            <person name="Mondo S."/>
            <person name="Nolan M."/>
            <person name="Ohm R."/>
            <person name="Pangilinan J."/>
            <person name="Park H.-J."/>
            <person name="Ramirez L."/>
            <person name="Alfaro M."/>
            <person name="Sun H."/>
            <person name="Tritt A."/>
            <person name="Yoshinaga Y."/>
            <person name="Zwiers L.-H."/>
            <person name="Turgeon B."/>
            <person name="Goodwin S."/>
            <person name="Spatafora J."/>
            <person name="Crous P."/>
            <person name="Grigoriev I."/>
        </authorList>
    </citation>
    <scope>NUCLEOTIDE SEQUENCE</scope>
    <source>
        <strain evidence="4">CBS 122367</strain>
    </source>
</reference>
<keyword evidence="2" id="KW-1133">Transmembrane helix</keyword>
<evidence type="ECO:0000256" key="1">
    <source>
        <dbReference type="SAM" id="MobiDB-lite"/>
    </source>
</evidence>
<feature type="compositionally biased region" description="Low complexity" evidence="1">
    <location>
        <begin position="170"/>
        <end position="184"/>
    </location>
</feature>
<evidence type="ECO:0000313" key="5">
    <source>
        <dbReference type="Proteomes" id="UP000799291"/>
    </source>
</evidence>
<protein>
    <recommendedName>
        <fullName evidence="6">Mid2 domain-containing protein</fullName>
    </recommendedName>
</protein>
<keyword evidence="2" id="KW-0472">Membrane</keyword>
<dbReference type="AlphaFoldDB" id="A0A6G1IGD8"/>
<sequence>MTAALYQWARIACVTLFLVQVALAQDQTCYYPNGAKAPEKPCSSAEGSACCPDKWECLDNGSCYYPPDKLHGRYSCTDKSWEAEGCPSNLCTYDMTAAGGESLAQCSDHNNQWCCNGDANIVDCCKGKPNPRPFFDLADGQQYAIIGSSVASSVPNLATITGLAAGSGGSSPSSTKDSSSSTDSATKEETLSSTTATPTPVTSVSTSVSSGSGGVSTIVSTFVSTVTPNSAASTSSNSAPAAGTQEKKSKVPIIVGCAVGIPVALAFVGILFWLFRKRAHQKKNPPYSETSDPYTNGNDSPEFAGGAKFKHANGHDSTYKHAGDPGVPELPSQSVGPDRPVSNIPGKAELGGGPGFAPGTTPVAPHLLGVGGGTGNTPQTNSSWNSAPPGYSPGQNQNTWGVGNQQNPPVTSMPDAQTYVPYRPPQGHPAAVPEMAELPVNTPPAVMEMGHGRTPPALAEMGTASPVAELRTDQSPPAMPETSSHRFPHA</sequence>
<evidence type="ECO:0000256" key="2">
    <source>
        <dbReference type="SAM" id="Phobius"/>
    </source>
</evidence>
<keyword evidence="2" id="KW-0812">Transmembrane</keyword>
<feature type="chain" id="PRO_5026057523" description="Mid2 domain-containing protein" evidence="3">
    <location>
        <begin position="25"/>
        <end position="490"/>
    </location>
</feature>
<evidence type="ECO:0008006" key="6">
    <source>
        <dbReference type="Google" id="ProtNLM"/>
    </source>
</evidence>
<dbReference type="Proteomes" id="UP000799291">
    <property type="component" value="Unassembled WGS sequence"/>
</dbReference>
<feature type="compositionally biased region" description="Polar residues" evidence="1">
    <location>
        <begin position="287"/>
        <end position="299"/>
    </location>
</feature>
<name>A0A6G1IGD8_9PLEO</name>
<accession>A0A6G1IGD8</accession>
<gene>
    <name evidence="4" type="ORF">K458DRAFT_396284</name>
</gene>
<keyword evidence="5" id="KW-1185">Reference proteome</keyword>
<dbReference type="EMBL" id="MU005626">
    <property type="protein sequence ID" value="KAF2677021.1"/>
    <property type="molecule type" value="Genomic_DNA"/>
</dbReference>
<dbReference type="CDD" id="cd12087">
    <property type="entry name" value="TM_EGFR-like"/>
    <property type="match status" value="1"/>
</dbReference>